<dbReference type="GO" id="GO:0016787">
    <property type="term" value="F:hydrolase activity"/>
    <property type="evidence" value="ECO:0007669"/>
    <property type="project" value="UniProtKB-KW"/>
</dbReference>
<organism evidence="3 4">
    <name type="scientific">Roseateles paludis</name>
    <dbReference type="NCBI Taxonomy" id="3145238"/>
    <lineage>
        <taxon>Bacteria</taxon>
        <taxon>Pseudomonadati</taxon>
        <taxon>Pseudomonadota</taxon>
        <taxon>Betaproteobacteria</taxon>
        <taxon>Burkholderiales</taxon>
        <taxon>Sphaerotilaceae</taxon>
        <taxon>Roseateles</taxon>
    </lineage>
</organism>
<dbReference type="InterPro" id="IPR050491">
    <property type="entry name" value="AmpC-like"/>
</dbReference>
<dbReference type="EC" id="3.1.1.103" evidence="3"/>
<keyword evidence="1" id="KW-0732">Signal</keyword>
<evidence type="ECO:0000313" key="3">
    <source>
        <dbReference type="EMBL" id="MEO3692282.1"/>
    </source>
</evidence>
<dbReference type="InterPro" id="IPR001466">
    <property type="entry name" value="Beta-lactam-related"/>
</dbReference>
<feature type="chain" id="PRO_5045374290" evidence="1">
    <location>
        <begin position="25"/>
        <end position="554"/>
    </location>
</feature>
<proteinExistence type="predicted"/>
<dbReference type="PANTHER" id="PTHR46825">
    <property type="entry name" value="D-ALANYL-D-ALANINE-CARBOXYPEPTIDASE/ENDOPEPTIDASE AMPH"/>
    <property type="match status" value="1"/>
</dbReference>
<feature type="signal peptide" evidence="1">
    <location>
        <begin position="1"/>
        <end position="24"/>
    </location>
</feature>
<sequence>MTHPIRWQPLLAVSLALPTLSALAAPLPDAAAVGRFATELLVRQHIDPKGPGVAVLVARGDELLLQTARGQASIELGVPLAPEHRFRIGSVTKQFSAATLLKLVDEGRASLSDPLSKYLPDYPNGSAITLAMLLNHTSGVKSYTGIPGYMGNLVRHDLDTAALVKVFKDQPADFAPGSAWAYNNSGYVLVGAVIEAITGKPWWQTATTLKSPLFYPAPDRIVDGHASGYTRGNGTALAPAALISMTQPHAAGALVGDLQSLWRWNQLLHEGAFLKPDTYQRMTTPEGTAQGPHYGYGVFVGTLRGERLISHGGGIPGFNSLLQYLPAQRVTVALLRNADGGLDLELMGRQLAAFAAGKPFPQPTAVSLPAEQLKAFEGVYAQGQESCSLRMADGALTHQRAGGGAAALTPVGPARFAVTGSVEQISIERSANGTITGLRVYAEGDGEGDVWTRTGDLPQRADLSLSDAQKAELVGDYAGPQFQIKILLGPQGELLAQPPGQPAVPLKASHPRELYATVVDVSLRFEPAVGPAQTATLVQGPARITMTRVPAAAK</sequence>
<keyword evidence="4" id="KW-1185">Reference proteome</keyword>
<dbReference type="InterPro" id="IPR012338">
    <property type="entry name" value="Beta-lactam/transpept-like"/>
</dbReference>
<name>A0ABV0G3I2_9BURK</name>
<protein>
    <submittedName>
        <fullName evidence="3">Serine hydrolase domain-containing protein</fullName>
        <ecNumber evidence="3">3.1.1.103</ecNumber>
    </submittedName>
</protein>
<dbReference type="Pfam" id="PF00144">
    <property type="entry name" value="Beta-lactamase"/>
    <property type="match status" value="1"/>
</dbReference>
<dbReference type="Proteomes" id="UP001495147">
    <property type="component" value="Unassembled WGS sequence"/>
</dbReference>
<reference evidence="3 4" key="1">
    <citation type="submission" date="2024-05" db="EMBL/GenBank/DDBJ databases">
        <title>Roseateles sp. DJS-2-20 16S ribosomal RNA gene Genome sequencing and assembly.</title>
        <authorList>
            <person name="Woo H."/>
        </authorList>
    </citation>
    <scope>NUCLEOTIDE SEQUENCE [LARGE SCALE GENOMIC DNA]</scope>
    <source>
        <strain evidence="3 4">DJS-2-20</strain>
    </source>
</reference>
<evidence type="ECO:0000313" key="4">
    <source>
        <dbReference type="Proteomes" id="UP001495147"/>
    </source>
</evidence>
<dbReference type="EMBL" id="JBDPZD010000003">
    <property type="protein sequence ID" value="MEO3692282.1"/>
    <property type="molecule type" value="Genomic_DNA"/>
</dbReference>
<comment type="caution">
    <text evidence="3">The sequence shown here is derived from an EMBL/GenBank/DDBJ whole genome shotgun (WGS) entry which is preliminary data.</text>
</comment>
<dbReference type="PANTHER" id="PTHR46825:SF9">
    <property type="entry name" value="BETA-LACTAMASE-RELATED DOMAIN-CONTAINING PROTEIN"/>
    <property type="match status" value="1"/>
</dbReference>
<gene>
    <name evidence="3" type="ORF">ABDJ85_12440</name>
</gene>
<dbReference type="SUPFAM" id="SSF56601">
    <property type="entry name" value="beta-lactamase/transpeptidase-like"/>
    <property type="match status" value="1"/>
</dbReference>
<evidence type="ECO:0000259" key="2">
    <source>
        <dbReference type="Pfam" id="PF00144"/>
    </source>
</evidence>
<dbReference type="RefSeq" id="WP_347705104.1">
    <property type="nucleotide sequence ID" value="NZ_JBDPZD010000003.1"/>
</dbReference>
<accession>A0ABV0G3I2</accession>
<keyword evidence="3" id="KW-0378">Hydrolase</keyword>
<evidence type="ECO:0000256" key="1">
    <source>
        <dbReference type="SAM" id="SignalP"/>
    </source>
</evidence>
<dbReference type="Gene3D" id="3.40.710.10">
    <property type="entry name" value="DD-peptidase/beta-lactamase superfamily"/>
    <property type="match status" value="1"/>
</dbReference>
<feature type="domain" description="Beta-lactamase-related" evidence="2">
    <location>
        <begin position="48"/>
        <end position="353"/>
    </location>
</feature>